<feature type="signal peptide" evidence="10">
    <location>
        <begin position="1"/>
        <end position="23"/>
    </location>
</feature>
<evidence type="ECO:0000256" key="5">
    <source>
        <dbReference type="ARBA" id="ARBA00022729"/>
    </source>
</evidence>
<proteinExistence type="inferred from homology"/>
<feature type="transmembrane region" description="Helical" evidence="10">
    <location>
        <begin position="376"/>
        <end position="394"/>
    </location>
</feature>
<dbReference type="GO" id="GO:0000139">
    <property type="term" value="C:Golgi membrane"/>
    <property type="evidence" value="ECO:0007669"/>
    <property type="project" value="UniProtKB-SubCell"/>
</dbReference>
<feature type="chain" id="PRO_5042663228" description="Transmembrane 9 superfamily member" evidence="10">
    <location>
        <begin position="24"/>
        <end position="592"/>
    </location>
</feature>
<gene>
    <name evidence="11" type="ORF">RGQ29_025807</name>
</gene>
<evidence type="ECO:0000256" key="3">
    <source>
        <dbReference type="ARBA" id="ARBA00005227"/>
    </source>
</evidence>
<organism evidence="11 12">
    <name type="scientific">Quercus rubra</name>
    <name type="common">Northern red oak</name>
    <name type="synonym">Quercus borealis</name>
    <dbReference type="NCBI Taxonomy" id="3512"/>
    <lineage>
        <taxon>Eukaryota</taxon>
        <taxon>Viridiplantae</taxon>
        <taxon>Streptophyta</taxon>
        <taxon>Embryophyta</taxon>
        <taxon>Tracheophyta</taxon>
        <taxon>Spermatophyta</taxon>
        <taxon>Magnoliopsida</taxon>
        <taxon>eudicotyledons</taxon>
        <taxon>Gunneridae</taxon>
        <taxon>Pentapetalae</taxon>
        <taxon>rosids</taxon>
        <taxon>fabids</taxon>
        <taxon>Fagales</taxon>
        <taxon>Fagaceae</taxon>
        <taxon>Quercus</taxon>
    </lineage>
</organism>
<dbReference type="PANTHER" id="PTHR10766:SF119">
    <property type="entry name" value="TRANSMEMBRANE 9 SUPERFAMILY MEMBER 5"/>
    <property type="match status" value="1"/>
</dbReference>
<evidence type="ECO:0000256" key="1">
    <source>
        <dbReference type="ARBA" id="ARBA00004337"/>
    </source>
</evidence>
<evidence type="ECO:0000256" key="10">
    <source>
        <dbReference type="RuleBase" id="RU363079"/>
    </source>
</evidence>
<evidence type="ECO:0000256" key="6">
    <source>
        <dbReference type="ARBA" id="ARBA00022753"/>
    </source>
</evidence>
<evidence type="ECO:0000256" key="2">
    <source>
        <dbReference type="ARBA" id="ARBA00004653"/>
    </source>
</evidence>
<evidence type="ECO:0000256" key="4">
    <source>
        <dbReference type="ARBA" id="ARBA00022692"/>
    </source>
</evidence>
<dbReference type="EMBL" id="JAXUIC010000007">
    <property type="protein sequence ID" value="KAK4582777.1"/>
    <property type="molecule type" value="Genomic_DNA"/>
</dbReference>
<dbReference type="AlphaFoldDB" id="A0AAN7IQD2"/>
<comment type="caution">
    <text evidence="11">The sequence shown here is derived from an EMBL/GenBank/DDBJ whole genome shotgun (WGS) entry which is preliminary data.</text>
</comment>
<keyword evidence="8" id="KW-0333">Golgi apparatus</keyword>
<feature type="transmembrane region" description="Helical" evidence="10">
    <location>
        <begin position="451"/>
        <end position="468"/>
    </location>
</feature>
<evidence type="ECO:0000256" key="9">
    <source>
        <dbReference type="ARBA" id="ARBA00023136"/>
    </source>
</evidence>
<feature type="transmembrane region" description="Helical" evidence="10">
    <location>
        <begin position="522"/>
        <end position="541"/>
    </location>
</feature>
<accession>A0AAN7IQD2</accession>
<evidence type="ECO:0000256" key="7">
    <source>
        <dbReference type="ARBA" id="ARBA00022989"/>
    </source>
</evidence>
<sequence length="592" mass="67542">MARRETTSFLVLILIALPTLVFTIQTLRTEPSRKEYKEGDYIPLFANIAYSVRGPCEAYSYFDLPFCPPGDPIANRKKSFQELIAGDCYVNTLYELRFKMGTTRKLLCEKNLTKEEVAKFRGAIANKTVYDLYYDNIRLKLQVGVNASDPVVDQTLNRSPGLYLANHLDFHILYLGNEVKHMYAKGQYDFAGEISKDAEIKVVNFTYSVFWEDFVSKPEYQNEIMRDFWKHNGGGLHDPMSYATAFIILVWLFMLYEVTVTYLTDYFTRNSYGVVMVAATGVTRPRHIHGDACRCPRYSSLLGAILGVGIQLFIIICVLFVLVYTGHLYACNNESMCILFIVIYGITSWFSGYKATSFHSSFTTRGWRECVIQTGALYPVPVILSVLAISIRSLLATTTFYFIISFFVAIGLLTWGGRFGQISINESKITCSTIHFQSEIPDQAWYMRTPAQMFLGGLLPFSIIYSMMDDIYASLYSLKVCGAFSTMLTAFISVIALTVLMGIICTCYQLYKQDHQWWWRSVFRGGSIAIFMYAYGLYFYARADSIISMNLLEFLGYNACIFYAVFLILGTIGFYASSIGFHYMPRVLKMRD</sequence>
<evidence type="ECO:0000313" key="11">
    <source>
        <dbReference type="EMBL" id="KAK4582777.1"/>
    </source>
</evidence>
<dbReference type="InterPro" id="IPR004240">
    <property type="entry name" value="EMP70"/>
</dbReference>
<evidence type="ECO:0000256" key="8">
    <source>
        <dbReference type="ARBA" id="ARBA00023034"/>
    </source>
</evidence>
<dbReference type="Proteomes" id="UP001324115">
    <property type="component" value="Unassembled WGS sequence"/>
</dbReference>
<protein>
    <recommendedName>
        <fullName evidence="10">Transmembrane 9 superfamily member</fullName>
    </recommendedName>
</protein>
<keyword evidence="7 10" id="KW-1133">Transmembrane helix</keyword>
<dbReference type="GO" id="GO:0072657">
    <property type="term" value="P:protein localization to membrane"/>
    <property type="evidence" value="ECO:0007669"/>
    <property type="project" value="TreeGrafter"/>
</dbReference>
<feature type="transmembrane region" description="Helical" evidence="10">
    <location>
        <begin position="400"/>
        <end position="419"/>
    </location>
</feature>
<feature type="transmembrane region" description="Helical" evidence="10">
    <location>
        <begin position="336"/>
        <end position="355"/>
    </location>
</feature>
<feature type="transmembrane region" description="Helical" evidence="10">
    <location>
        <begin position="561"/>
        <end position="584"/>
    </location>
</feature>
<feature type="transmembrane region" description="Helical" evidence="10">
    <location>
        <begin position="488"/>
        <end position="510"/>
    </location>
</feature>
<comment type="subcellular location">
    <subcellularLocation>
        <location evidence="1">Endosome membrane</location>
        <topology evidence="1">Multi-pass membrane protein</topology>
    </subcellularLocation>
    <subcellularLocation>
        <location evidence="2">Golgi apparatus membrane</location>
        <topology evidence="2">Multi-pass membrane protein</topology>
    </subcellularLocation>
</comment>
<feature type="transmembrane region" description="Helical" evidence="10">
    <location>
        <begin position="240"/>
        <end position="263"/>
    </location>
</feature>
<dbReference type="GO" id="GO:0010008">
    <property type="term" value="C:endosome membrane"/>
    <property type="evidence" value="ECO:0007669"/>
    <property type="project" value="UniProtKB-SubCell"/>
</dbReference>
<feature type="transmembrane region" description="Helical" evidence="10">
    <location>
        <begin position="301"/>
        <end position="324"/>
    </location>
</feature>
<evidence type="ECO:0000313" key="12">
    <source>
        <dbReference type="Proteomes" id="UP001324115"/>
    </source>
</evidence>
<keyword evidence="6" id="KW-0967">Endosome</keyword>
<keyword evidence="4 10" id="KW-0812">Transmembrane</keyword>
<reference evidence="11 12" key="1">
    <citation type="journal article" date="2023" name="G3 (Bethesda)">
        <title>A haplotype-resolved chromosome-scale genome for Quercus rubra L. provides insights into the genetics of adaptive traits for red oak species.</title>
        <authorList>
            <person name="Kapoor B."/>
            <person name="Jenkins J."/>
            <person name="Schmutz J."/>
            <person name="Zhebentyayeva T."/>
            <person name="Kuelheim C."/>
            <person name="Coggeshall M."/>
            <person name="Heim C."/>
            <person name="Lasky J.R."/>
            <person name="Leites L."/>
            <person name="Islam-Faridi N."/>
            <person name="Romero-Severson J."/>
            <person name="DeLeo V.L."/>
            <person name="Lucas S.M."/>
            <person name="Lazic D."/>
            <person name="Gailing O."/>
            <person name="Carlson J."/>
            <person name="Staton M."/>
        </authorList>
    </citation>
    <scope>NUCLEOTIDE SEQUENCE [LARGE SCALE GENOMIC DNA]</scope>
    <source>
        <strain evidence="11">Pseudo-F2</strain>
    </source>
</reference>
<keyword evidence="9 10" id="KW-0472">Membrane</keyword>
<keyword evidence="5 10" id="KW-0732">Signal</keyword>
<dbReference type="PANTHER" id="PTHR10766">
    <property type="entry name" value="TRANSMEMBRANE 9 SUPERFAMILY PROTEIN"/>
    <property type="match status" value="1"/>
</dbReference>
<keyword evidence="12" id="KW-1185">Reference proteome</keyword>
<dbReference type="Pfam" id="PF02990">
    <property type="entry name" value="EMP70"/>
    <property type="match status" value="1"/>
</dbReference>
<name>A0AAN7IQD2_QUERU</name>
<comment type="similarity">
    <text evidence="3 10">Belongs to the nonaspanin (TM9SF) (TC 9.A.2) family.</text>
</comment>